<dbReference type="RefSeq" id="WP_346751722.1">
    <property type="nucleotide sequence ID" value="NZ_JAUJEA010000003.1"/>
</dbReference>
<feature type="transmembrane region" description="Helical" evidence="1">
    <location>
        <begin position="78"/>
        <end position="97"/>
    </location>
</feature>
<organism evidence="2 3">
    <name type="scientific">Splendidivirga corallicola</name>
    <dbReference type="NCBI Taxonomy" id="3051826"/>
    <lineage>
        <taxon>Bacteria</taxon>
        <taxon>Pseudomonadati</taxon>
        <taxon>Bacteroidota</taxon>
        <taxon>Cytophagia</taxon>
        <taxon>Cytophagales</taxon>
        <taxon>Splendidivirgaceae</taxon>
        <taxon>Splendidivirga</taxon>
    </lineage>
</organism>
<protein>
    <submittedName>
        <fullName evidence="2">Uncharacterized protein</fullName>
    </submittedName>
</protein>
<evidence type="ECO:0000256" key="1">
    <source>
        <dbReference type="SAM" id="Phobius"/>
    </source>
</evidence>
<keyword evidence="3" id="KW-1185">Reference proteome</keyword>
<feature type="transmembrane region" description="Helical" evidence="1">
    <location>
        <begin position="129"/>
        <end position="146"/>
    </location>
</feature>
<dbReference type="EMBL" id="JAUJEA010000003">
    <property type="protein sequence ID" value="MDN5201694.1"/>
    <property type="molecule type" value="Genomic_DNA"/>
</dbReference>
<gene>
    <name evidence="2" type="ORF">QQ008_09985</name>
</gene>
<dbReference type="Proteomes" id="UP001172082">
    <property type="component" value="Unassembled WGS sequence"/>
</dbReference>
<evidence type="ECO:0000313" key="3">
    <source>
        <dbReference type="Proteomes" id="UP001172082"/>
    </source>
</evidence>
<feature type="transmembrane region" description="Helical" evidence="1">
    <location>
        <begin position="44"/>
        <end position="66"/>
    </location>
</feature>
<reference evidence="2" key="1">
    <citation type="submission" date="2023-06" db="EMBL/GenBank/DDBJ databases">
        <title>Genomic of Parafulvivirga corallium.</title>
        <authorList>
            <person name="Wang G."/>
        </authorList>
    </citation>
    <scope>NUCLEOTIDE SEQUENCE</scope>
    <source>
        <strain evidence="2">BMA10</strain>
    </source>
</reference>
<keyword evidence="1" id="KW-1133">Transmembrane helix</keyword>
<accession>A0ABT8KLT9</accession>
<comment type="caution">
    <text evidence="2">The sequence shown here is derived from an EMBL/GenBank/DDBJ whole genome shotgun (WGS) entry which is preliminary data.</text>
</comment>
<feature type="transmembrane region" description="Helical" evidence="1">
    <location>
        <begin position="158"/>
        <end position="179"/>
    </location>
</feature>
<evidence type="ECO:0000313" key="2">
    <source>
        <dbReference type="EMBL" id="MDN5201694.1"/>
    </source>
</evidence>
<proteinExistence type="predicted"/>
<keyword evidence="1" id="KW-0812">Transmembrane</keyword>
<name>A0ABT8KLT9_9BACT</name>
<sequence>MELDDLKPNWENYNTMLDESLILNLNALKERNLNRSKNEMFKPLFHEIANILFISLVLIFVGIYSIKYIDEPQFSIPGFIAVLLGSFNIYMAFIKVFRISRIEYFNSSIIELQKKVSRLTLLILKFRKFEIAMFPFAIIFILPITFKVIQNRNVYDDLGFFVFEIIFIIGLSLVGIFWINRNLYDKKIRQVQRFLAEIIKFENQNKSVTNTK</sequence>
<keyword evidence="1" id="KW-0472">Membrane</keyword>